<name>W5YJZ2_9GAMM</name>
<keyword evidence="2" id="KW-0472">Membrane</keyword>
<dbReference type="Pfam" id="PF13511">
    <property type="entry name" value="DUF4124"/>
    <property type="match status" value="1"/>
</dbReference>
<keyword evidence="2" id="KW-0812">Transmembrane</keyword>
<dbReference type="InterPro" id="IPR025392">
    <property type="entry name" value="DUF4124"/>
</dbReference>
<sequence length="161" mass="18098">MSDGPRKLTTGRMIVLLKSFLVLSMVFSMSVSAGVYRWVDADGNTHFGDQPPAEVAPKKVKVAPPPVSNDASAQERQQRMQDFLSEQQKDREARQVDQAKAAEQAANKADLCAKMRAQLKNMARISTFYDLDENGDRVYVTEDENEQLRKDFRDKVKQACG</sequence>
<keyword evidence="5" id="KW-1185">Reference proteome</keyword>
<proteinExistence type="predicted"/>
<accession>W5YJZ2</accession>
<organism evidence="4 5">
    <name type="scientific">Marinobacter similis</name>
    <dbReference type="NCBI Taxonomy" id="1420916"/>
    <lineage>
        <taxon>Bacteria</taxon>
        <taxon>Pseudomonadati</taxon>
        <taxon>Pseudomonadota</taxon>
        <taxon>Gammaproteobacteria</taxon>
        <taxon>Pseudomonadales</taxon>
        <taxon>Marinobacteraceae</taxon>
        <taxon>Marinobacter</taxon>
    </lineage>
</organism>
<feature type="domain" description="DUF4124" evidence="3">
    <location>
        <begin position="24"/>
        <end position="74"/>
    </location>
</feature>
<evidence type="ECO:0000259" key="3">
    <source>
        <dbReference type="Pfam" id="PF13511"/>
    </source>
</evidence>
<reference evidence="4 5" key="1">
    <citation type="journal article" date="2014" name="Genome Announc.">
        <title>Draft Genome Sequences of Marinobacter similis A3d10T and Marinobacter salarius R9SW1T.</title>
        <authorList>
            <person name="Ivanova E.P."/>
            <person name="Ng H.J."/>
            <person name="Webb H.K."/>
            <person name="Feng G."/>
            <person name="Oshima K."/>
            <person name="Hattori M."/>
            <person name="Ohkuma M."/>
            <person name="Sergeev A.F."/>
            <person name="Mikhailov V.V."/>
            <person name="Crawford R.J."/>
            <person name="Sawabe T."/>
        </authorList>
    </citation>
    <scope>NUCLEOTIDE SEQUENCE [LARGE SCALE GENOMIC DNA]</scope>
    <source>
        <strain evidence="4 5">A3d10</strain>
    </source>
</reference>
<dbReference type="Proteomes" id="UP000061489">
    <property type="component" value="Chromosome"/>
</dbReference>
<gene>
    <name evidence="4" type="ORF">AU14_16080</name>
</gene>
<protein>
    <recommendedName>
        <fullName evidence="3">DUF4124 domain-containing protein</fullName>
    </recommendedName>
</protein>
<evidence type="ECO:0000313" key="5">
    <source>
        <dbReference type="Proteomes" id="UP000061489"/>
    </source>
</evidence>
<dbReference type="STRING" id="1420916.AU14_16080"/>
<evidence type="ECO:0000256" key="1">
    <source>
        <dbReference type="SAM" id="MobiDB-lite"/>
    </source>
</evidence>
<keyword evidence="2" id="KW-1133">Transmembrane helix</keyword>
<evidence type="ECO:0000313" key="4">
    <source>
        <dbReference type="EMBL" id="AHI29542.1"/>
    </source>
</evidence>
<evidence type="ECO:0000256" key="2">
    <source>
        <dbReference type="SAM" id="Phobius"/>
    </source>
</evidence>
<feature type="region of interest" description="Disordered" evidence="1">
    <location>
        <begin position="49"/>
        <end position="90"/>
    </location>
</feature>
<dbReference type="KEGG" id="msx:AU14_16080"/>
<dbReference type="EMBL" id="CP007151">
    <property type="protein sequence ID" value="AHI29542.1"/>
    <property type="molecule type" value="Genomic_DNA"/>
</dbReference>
<dbReference type="HOGENOM" id="CLU_108835_3_2_6"/>
<feature type="transmembrane region" description="Helical" evidence="2">
    <location>
        <begin position="20"/>
        <end position="39"/>
    </location>
</feature>
<dbReference type="AlphaFoldDB" id="W5YJZ2"/>